<keyword evidence="3" id="KW-0012">Acyltransferase</keyword>
<evidence type="ECO:0000259" key="6">
    <source>
        <dbReference type="SMART" id="SM00563"/>
    </source>
</evidence>
<feature type="transmembrane region" description="Helical" evidence="5">
    <location>
        <begin position="327"/>
        <end position="350"/>
    </location>
</feature>
<dbReference type="Pfam" id="PF01553">
    <property type="entry name" value="Acyltransferase"/>
    <property type="match status" value="1"/>
</dbReference>
<evidence type="ECO:0000256" key="5">
    <source>
        <dbReference type="SAM" id="Phobius"/>
    </source>
</evidence>
<evidence type="ECO:0000313" key="9">
    <source>
        <dbReference type="Proteomes" id="UP000070412"/>
    </source>
</evidence>
<comment type="similarity">
    <text evidence="1">Belongs to the 1-acyl-sn-glycerol-3-phosphate acyltransferase family.</text>
</comment>
<dbReference type="Pfam" id="PF04577">
    <property type="entry name" value="Glyco_transf_61"/>
    <property type="match status" value="1"/>
</dbReference>
<dbReference type="PANTHER" id="PTHR10983:SF24">
    <property type="entry name" value="1-ACYLGLYCEROL-3-PHOSPHATE O-ACYLTRANSFERASE 3, ISOFORM E-RELATED"/>
    <property type="match status" value="1"/>
</dbReference>
<sequence length="895" mass="105918">MSPIDSKIVRRSVGKIFQSIFVTISAGLLIIGSFLITSVQLLNYALLYNLHRNLQRRINAFLQECLLSQFTVALEWYCGITVRLFVKSKETFENFNKSNSFVIGNHPFQIDSFFYWIFCDFFGVLGTAKAFLKYELRLIPIFGWAFIAGEFPFLRRDWKRDEKSIGPDLDLHLNSKMPCQMLFVPEGTRFTKEKYENSLNYAKEHNLIPYKYHLVPRVRGFTHILKHLRNNHPDDRYSLYQVELVKNGISPEISMKNFFKGKRLGVDIYLEEIDHKNLPSAQSNDEEFHQFLYKIFEEKDKLIDDYHKYHCFPHEFKLTKKRSLYKLIRFIFLNVFIAGGLLSWIIYLAIINESLLLRSVIYTLIAATYICIFVTLRNMQISNYGGASFEQIESFSNENIPSIPVQHLRCWYNNLDLNRQKMVKNYCFNDINHRTESICNHLFPNQSSECCWGYENDLQYNSSCLLYKPICDGPSESWASNRDEQMKIFFATSDFGYLRERMNELRVFCKITPKQQVKTDFVSRLECTQYLRLCRARNVFIDFENLANLREPARYREDILRYGDLGGWNCELDRKSLLNEGNHKSPLMSWFTEIANFKVLNDVRKCDIIIYKPTYIIKLDATVNMYHHFCDFINLYLTKHFNQTFSLDINILIWDTYPYRSNFGSVWNAFTRNKILDLQMFRSKMVCFKDVIFSFLPRMIFGLYYNMPLIPGCRSSGLFRAFNRHLLHYLNQSSSEQLISKNDSKIRIIFLKRETKHRRVLNQEELIERLEQKLKEVRQNDQVEIKSIDFNHRMSFMEQIKISSRTDILIGIHGAGLTHTLFQPDYGVLFELYNCEDESCYKDLARLRGTHYITWKDKTKFEAFVDDHNDLDKNLLGKHTLNLSITNSIQMNSFA</sequence>
<name>A0A834VGW1_SARSC</name>
<dbReference type="EnsemblMetazoa" id="SSS_4377s_mrna">
    <property type="protein sequence ID" value="KAF7494714.1"/>
    <property type="gene ID" value="SSS_4377"/>
</dbReference>
<evidence type="ECO:0000313" key="8">
    <source>
        <dbReference type="EnsemblMetazoa" id="KAF7494714.1"/>
    </source>
</evidence>
<keyword evidence="9" id="KW-1185">Reference proteome</keyword>
<dbReference type="SMART" id="SM00563">
    <property type="entry name" value="PlsC"/>
    <property type="match status" value="1"/>
</dbReference>
<proteinExistence type="inferred from homology"/>
<keyword evidence="5" id="KW-1133">Transmembrane helix</keyword>
<feature type="transmembrane region" description="Helical" evidence="5">
    <location>
        <begin position="686"/>
        <end position="705"/>
    </location>
</feature>
<dbReference type="Proteomes" id="UP000070412">
    <property type="component" value="Unassembled WGS sequence"/>
</dbReference>
<dbReference type="Pfam" id="PF16076">
    <property type="entry name" value="Acyltransf_C"/>
    <property type="match status" value="1"/>
</dbReference>
<evidence type="ECO:0000256" key="4">
    <source>
        <dbReference type="SAM" id="Coils"/>
    </source>
</evidence>
<keyword evidence="4" id="KW-0175">Coiled coil</keyword>
<keyword evidence="5" id="KW-0812">Transmembrane</keyword>
<dbReference type="InterPro" id="IPR002123">
    <property type="entry name" value="Plipid/glycerol_acylTrfase"/>
</dbReference>
<gene>
    <name evidence="7" type="ORF">SSS_4377</name>
</gene>
<reference evidence="9" key="1">
    <citation type="journal article" date="2020" name="PLoS Negl. Trop. Dis.">
        <title>High-quality nuclear genome for Sarcoptes scabiei-A critical resource for a neglected parasite.</title>
        <authorList>
            <person name="Korhonen P.K."/>
            <person name="Gasser R.B."/>
            <person name="Ma G."/>
            <person name="Wang T."/>
            <person name="Stroehlein A.J."/>
            <person name="Young N.D."/>
            <person name="Ang C.S."/>
            <person name="Fernando D.D."/>
            <person name="Lu H.C."/>
            <person name="Taylor S."/>
            <person name="Reynolds S.L."/>
            <person name="Mofiz E."/>
            <person name="Najaraj S.H."/>
            <person name="Gowda H."/>
            <person name="Madugundu A."/>
            <person name="Renuse S."/>
            <person name="Holt D."/>
            <person name="Pandey A."/>
            <person name="Papenfuss A.T."/>
            <person name="Fischer K."/>
        </authorList>
    </citation>
    <scope>NUCLEOTIDE SEQUENCE [LARGE SCALE GENOMIC DNA]</scope>
</reference>
<accession>A0A834VGW1</accession>
<dbReference type="SUPFAM" id="SSF69593">
    <property type="entry name" value="Glycerol-3-phosphate (1)-acyltransferase"/>
    <property type="match status" value="1"/>
</dbReference>
<evidence type="ECO:0000313" key="7">
    <source>
        <dbReference type="EMBL" id="KAF7494714.1"/>
    </source>
</evidence>
<dbReference type="PANTHER" id="PTHR10983">
    <property type="entry name" value="1-ACYLGLYCEROL-3-PHOSPHATE ACYLTRANSFERASE-RELATED"/>
    <property type="match status" value="1"/>
</dbReference>
<protein>
    <submittedName>
        <fullName evidence="7">EGF domain-specific O-linked N-acetylglucosamine transferase</fullName>
    </submittedName>
</protein>
<feature type="transmembrane region" description="Helical" evidence="5">
    <location>
        <begin position="20"/>
        <end position="46"/>
    </location>
</feature>
<dbReference type="GO" id="GO:0003841">
    <property type="term" value="F:1-acylglycerol-3-phosphate O-acyltransferase activity"/>
    <property type="evidence" value="ECO:0007669"/>
    <property type="project" value="TreeGrafter"/>
</dbReference>
<evidence type="ECO:0000256" key="3">
    <source>
        <dbReference type="ARBA" id="ARBA00023315"/>
    </source>
</evidence>
<dbReference type="AlphaFoldDB" id="A0A834VGW1"/>
<feature type="transmembrane region" description="Helical" evidence="5">
    <location>
        <begin position="356"/>
        <end position="376"/>
    </location>
</feature>
<reference evidence="7" key="2">
    <citation type="submission" date="2020-01" db="EMBL/GenBank/DDBJ databases">
        <authorList>
            <person name="Korhonen P.K.K."/>
            <person name="Guangxu M.G."/>
            <person name="Wang T.W."/>
            <person name="Stroehlein A.J.S."/>
            <person name="Young N.D."/>
            <person name="Ang C.-S.A."/>
            <person name="Fernando D.W.F."/>
            <person name="Lu H.L."/>
            <person name="Taylor S.T."/>
            <person name="Ehtesham M.E.M."/>
            <person name="Najaraj S.H.N."/>
            <person name="Harsha G.H.G."/>
            <person name="Madugundu A.M."/>
            <person name="Renuse S.R."/>
            <person name="Holt D.H."/>
            <person name="Pandey A.P."/>
            <person name="Papenfuss A.P."/>
            <person name="Gasser R.B.G."/>
            <person name="Fischer K.F."/>
        </authorList>
    </citation>
    <scope>NUCLEOTIDE SEQUENCE</scope>
    <source>
        <strain evidence="7">SSS_KF_BRIS2020</strain>
    </source>
</reference>
<reference evidence="8" key="3">
    <citation type="submission" date="2022-06" db="UniProtKB">
        <authorList>
            <consortium name="EnsemblMetazoa"/>
        </authorList>
    </citation>
    <scope>IDENTIFICATION</scope>
</reference>
<dbReference type="InterPro" id="IPR049625">
    <property type="entry name" value="Glyco_transf_61_cat"/>
</dbReference>
<feature type="domain" description="Phospholipid/glycerol acyltransferase" evidence="6">
    <location>
        <begin position="100"/>
        <end position="222"/>
    </location>
</feature>
<dbReference type="CDD" id="cd07990">
    <property type="entry name" value="LPLAT_LCLAT1-like"/>
    <property type="match status" value="1"/>
</dbReference>
<dbReference type="GO" id="GO:0016757">
    <property type="term" value="F:glycosyltransferase activity"/>
    <property type="evidence" value="ECO:0007669"/>
    <property type="project" value="InterPro"/>
</dbReference>
<evidence type="ECO:0000256" key="1">
    <source>
        <dbReference type="ARBA" id="ARBA00008655"/>
    </source>
</evidence>
<feature type="transmembrane region" description="Helical" evidence="5">
    <location>
        <begin position="113"/>
        <end position="132"/>
    </location>
</feature>
<keyword evidence="5" id="KW-0472">Membrane</keyword>
<dbReference type="EMBL" id="WVUK01000052">
    <property type="protein sequence ID" value="KAF7494714.1"/>
    <property type="molecule type" value="Genomic_DNA"/>
</dbReference>
<organism evidence="7">
    <name type="scientific">Sarcoptes scabiei</name>
    <name type="common">Itch mite</name>
    <name type="synonym">Acarus scabiei</name>
    <dbReference type="NCBI Taxonomy" id="52283"/>
    <lineage>
        <taxon>Eukaryota</taxon>
        <taxon>Metazoa</taxon>
        <taxon>Ecdysozoa</taxon>
        <taxon>Arthropoda</taxon>
        <taxon>Chelicerata</taxon>
        <taxon>Arachnida</taxon>
        <taxon>Acari</taxon>
        <taxon>Acariformes</taxon>
        <taxon>Sarcoptiformes</taxon>
        <taxon>Astigmata</taxon>
        <taxon>Psoroptidia</taxon>
        <taxon>Sarcoptoidea</taxon>
        <taxon>Sarcoptidae</taxon>
        <taxon>Sarcoptinae</taxon>
        <taxon>Sarcoptes</taxon>
    </lineage>
</organism>
<dbReference type="GO" id="GO:0012505">
    <property type="term" value="C:endomembrane system"/>
    <property type="evidence" value="ECO:0007669"/>
    <property type="project" value="TreeGrafter"/>
</dbReference>
<keyword evidence="2 7" id="KW-0808">Transferase</keyword>
<feature type="coiled-coil region" evidence="4">
    <location>
        <begin position="753"/>
        <end position="780"/>
    </location>
</feature>
<dbReference type="InterPro" id="IPR032098">
    <property type="entry name" value="Acyltransf_C"/>
</dbReference>
<evidence type="ECO:0000256" key="2">
    <source>
        <dbReference type="ARBA" id="ARBA00022679"/>
    </source>
</evidence>
<dbReference type="OrthoDB" id="529273at2759"/>